<dbReference type="GO" id="GO:0061503">
    <property type="term" value="F:tRNA threonylcarbamoyladenosine dehydratase"/>
    <property type="evidence" value="ECO:0007669"/>
    <property type="project" value="TreeGrafter"/>
</dbReference>
<dbReference type="PANTHER" id="PTHR43267">
    <property type="entry name" value="TRNA THREONYLCARBAMOYLADENOSINE DEHYDRATASE"/>
    <property type="match status" value="1"/>
</dbReference>
<dbReference type="EMBL" id="SLWK01000010">
    <property type="protein sequence ID" value="TCO07105.1"/>
    <property type="molecule type" value="Genomic_DNA"/>
</dbReference>
<dbReference type="Pfam" id="PF00899">
    <property type="entry name" value="ThiF"/>
    <property type="match status" value="1"/>
</dbReference>
<evidence type="ECO:0000313" key="3">
    <source>
        <dbReference type="Proteomes" id="UP000295221"/>
    </source>
</evidence>
<keyword evidence="3" id="KW-1185">Reference proteome</keyword>
<dbReference type="InterPro" id="IPR000594">
    <property type="entry name" value="ThiF_NAD_FAD-bd"/>
</dbReference>
<reference evidence="2 3" key="1">
    <citation type="submission" date="2019-03" db="EMBL/GenBank/DDBJ databases">
        <title>Genomic Encyclopedia of Type Strains, Phase IV (KMG-IV): sequencing the most valuable type-strain genomes for metagenomic binning, comparative biology and taxonomic classification.</title>
        <authorList>
            <person name="Goeker M."/>
        </authorList>
    </citation>
    <scope>NUCLEOTIDE SEQUENCE [LARGE SCALE GENOMIC DNA]</scope>
    <source>
        <strain evidence="2 3">DSM 24179</strain>
    </source>
</reference>
<name>A0A4R2GGE6_9BACT</name>
<dbReference type="Gene3D" id="3.40.50.720">
    <property type="entry name" value="NAD(P)-binding Rossmann-like Domain"/>
    <property type="match status" value="1"/>
</dbReference>
<dbReference type="CDD" id="cd00755">
    <property type="entry name" value="YgdL_like"/>
    <property type="match status" value="1"/>
</dbReference>
<dbReference type="SUPFAM" id="SSF69572">
    <property type="entry name" value="Activating enzymes of the ubiquitin-like proteins"/>
    <property type="match status" value="1"/>
</dbReference>
<dbReference type="GO" id="GO:0061504">
    <property type="term" value="P:cyclic threonylcarbamoyladenosine biosynthetic process"/>
    <property type="evidence" value="ECO:0007669"/>
    <property type="project" value="TreeGrafter"/>
</dbReference>
<sequence>MGIEKGIFQRTELLMGKMRMEAIATKKVIIFGIGGVGSWCAESLIRTGIHHLTIVDSDRVCVTNINRQLHATSKTVGEVKTEVLKKRLLEINPKASITAIQKIYNQENHASFELEKYDYIIDAIDSLGSKIHLIRMATRTNAKLFSSMGASLKIDPTRIKVAEFWDVKGCPLGSRVRKMIRKGDLPAKKFLCVYSDELLENAGEGSSCGTTACLCPKAVVAPGDPELANHEWCSKKAVINGTAAHITSIFGFTIAGLVVQDIYHEVEKVEVACC</sequence>
<gene>
    <name evidence="2" type="ORF">EV194_110108</name>
</gene>
<proteinExistence type="predicted"/>
<dbReference type="InterPro" id="IPR045886">
    <property type="entry name" value="ThiF/MoeB/HesA"/>
</dbReference>
<organism evidence="2 3">
    <name type="scientific">Natronoflexus pectinivorans</name>
    <dbReference type="NCBI Taxonomy" id="682526"/>
    <lineage>
        <taxon>Bacteria</taxon>
        <taxon>Pseudomonadati</taxon>
        <taxon>Bacteroidota</taxon>
        <taxon>Bacteroidia</taxon>
        <taxon>Marinilabiliales</taxon>
        <taxon>Marinilabiliaceae</taxon>
        <taxon>Natronoflexus</taxon>
    </lineage>
</organism>
<evidence type="ECO:0000313" key="2">
    <source>
        <dbReference type="EMBL" id="TCO07105.1"/>
    </source>
</evidence>
<dbReference type="GO" id="GO:0008641">
    <property type="term" value="F:ubiquitin-like modifier activating enzyme activity"/>
    <property type="evidence" value="ECO:0007669"/>
    <property type="project" value="InterPro"/>
</dbReference>
<dbReference type="PANTHER" id="PTHR43267:SF1">
    <property type="entry name" value="TRNA THREONYLCARBAMOYLADENOSINE DEHYDRATASE"/>
    <property type="match status" value="1"/>
</dbReference>
<dbReference type="InterPro" id="IPR035985">
    <property type="entry name" value="Ubiquitin-activating_enz"/>
</dbReference>
<dbReference type="OrthoDB" id="9804150at2"/>
<feature type="domain" description="THIF-type NAD/FAD binding fold" evidence="1">
    <location>
        <begin position="14"/>
        <end position="159"/>
    </location>
</feature>
<comment type="caution">
    <text evidence="2">The sequence shown here is derived from an EMBL/GenBank/DDBJ whole genome shotgun (WGS) entry which is preliminary data.</text>
</comment>
<dbReference type="AlphaFoldDB" id="A0A4R2GGE6"/>
<dbReference type="Proteomes" id="UP000295221">
    <property type="component" value="Unassembled WGS sequence"/>
</dbReference>
<evidence type="ECO:0000259" key="1">
    <source>
        <dbReference type="Pfam" id="PF00899"/>
    </source>
</evidence>
<accession>A0A4R2GGE6</accession>
<dbReference type="RefSeq" id="WP_132434438.1">
    <property type="nucleotide sequence ID" value="NZ_SLWK01000010.1"/>
</dbReference>
<protein>
    <submittedName>
        <fullName evidence="2">tRNA A37 threonylcarbamoyladenosine dehydratase</fullName>
    </submittedName>
</protein>